<comment type="caution">
    <text evidence="2">The sequence shown here is derived from an EMBL/GenBank/DDBJ whole genome shotgun (WGS) entry which is preliminary data.</text>
</comment>
<dbReference type="InterPro" id="IPR010982">
    <property type="entry name" value="Lambda_DNA-bd_dom_sf"/>
</dbReference>
<dbReference type="EMBL" id="BARW01001974">
    <property type="protein sequence ID" value="GAI66021.1"/>
    <property type="molecule type" value="Genomic_DNA"/>
</dbReference>
<sequence>MEEQGNLGQWLQAICRSEHLSLRQAAAKTGLSHTTISQILNGSGAFPETIGKLAKAFTDGTKERLALEDHLLVLANYRTQRSEGEELSEPLAHLIDKVKEFNQPQLKVMESVADLLTESKGGKSQ</sequence>
<dbReference type="SUPFAM" id="SSF47413">
    <property type="entry name" value="lambda repressor-like DNA-binding domains"/>
    <property type="match status" value="1"/>
</dbReference>
<proteinExistence type="predicted"/>
<evidence type="ECO:0000313" key="2">
    <source>
        <dbReference type="EMBL" id="GAI66021.1"/>
    </source>
</evidence>
<dbReference type="GO" id="GO:0003677">
    <property type="term" value="F:DNA binding"/>
    <property type="evidence" value="ECO:0007669"/>
    <property type="project" value="InterPro"/>
</dbReference>
<dbReference type="SMART" id="SM00530">
    <property type="entry name" value="HTH_XRE"/>
    <property type="match status" value="1"/>
</dbReference>
<dbReference type="PROSITE" id="PS50943">
    <property type="entry name" value="HTH_CROC1"/>
    <property type="match status" value="1"/>
</dbReference>
<protein>
    <recommendedName>
        <fullName evidence="1">HTH cro/C1-type domain-containing protein</fullName>
    </recommendedName>
</protein>
<dbReference type="AlphaFoldDB" id="X1RGD0"/>
<gene>
    <name evidence="2" type="ORF">S12H4_05829</name>
</gene>
<name>X1RGD0_9ZZZZ</name>
<dbReference type="CDD" id="cd00093">
    <property type="entry name" value="HTH_XRE"/>
    <property type="match status" value="1"/>
</dbReference>
<reference evidence="2" key="1">
    <citation type="journal article" date="2014" name="Front. Microbiol.">
        <title>High frequency of phylogenetically diverse reductive dehalogenase-homologous genes in deep subseafloor sedimentary metagenomes.</title>
        <authorList>
            <person name="Kawai M."/>
            <person name="Futagami T."/>
            <person name="Toyoda A."/>
            <person name="Takaki Y."/>
            <person name="Nishi S."/>
            <person name="Hori S."/>
            <person name="Arai W."/>
            <person name="Tsubouchi T."/>
            <person name="Morono Y."/>
            <person name="Uchiyama I."/>
            <person name="Ito T."/>
            <person name="Fujiyama A."/>
            <person name="Inagaki F."/>
            <person name="Takami H."/>
        </authorList>
    </citation>
    <scope>NUCLEOTIDE SEQUENCE</scope>
    <source>
        <strain evidence="2">Expedition CK06-06</strain>
    </source>
</reference>
<evidence type="ECO:0000259" key="1">
    <source>
        <dbReference type="PROSITE" id="PS50943"/>
    </source>
</evidence>
<dbReference type="Gene3D" id="1.10.260.40">
    <property type="entry name" value="lambda repressor-like DNA-binding domains"/>
    <property type="match status" value="1"/>
</dbReference>
<feature type="domain" description="HTH cro/C1-type" evidence="1">
    <location>
        <begin position="11"/>
        <end position="57"/>
    </location>
</feature>
<accession>X1RGD0</accession>
<organism evidence="2">
    <name type="scientific">marine sediment metagenome</name>
    <dbReference type="NCBI Taxonomy" id="412755"/>
    <lineage>
        <taxon>unclassified sequences</taxon>
        <taxon>metagenomes</taxon>
        <taxon>ecological metagenomes</taxon>
    </lineage>
</organism>
<dbReference type="Pfam" id="PF01381">
    <property type="entry name" value="HTH_3"/>
    <property type="match status" value="1"/>
</dbReference>
<dbReference type="InterPro" id="IPR001387">
    <property type="entry name" value="Cro/C1-type_HTH"/>
</dbReference>